<name>G9ZIJ9_9GAMM</name>
<gene>
    <name evidence="1" type="ORF">HMPREF9080_02623</name>
</gene>
<dbReference type="AlphaFoldDB" id="G9ZIJ9"/>
<dbReference type="HOGENOM" id="CLU_2750342_0_0_6"/>
<comment type="caution">
    <text evidence="1">The sequence shown here is derived from an EMBL/GenBank/DDBJ whole genome shotgun (WGS) entry which is preliminary data.</text>
</comment>
<evidence type="ECO:0000313" key="2">
    <source>
        <dbReference type="Proteomes" id="UP000004750"/>
    </source>
</evidence>
<dbReference type="Proteomes" id="UP000004750">
    <property type="component" value="Unassembled WGS sequence"/>
</dbReference>
<accession>G9ZIJ9</accession>
<reference evidence="1 2" key="1">
    <citation type="submission" date="2011-08" db="EMBL/GenBank/DDBJ databases">
        <authorList>
            <person name="Weinstock G."/>
            <person name="Sodergren E."/>
            <person name="Clifton S."/>
            <person name="Fulton L."/>
            <person name="Fulton B."/>
            <person name="Courtney L."/>
            <person name="Fronick C."/>
            <person name="Harrison M."/>
            <person name="Strong C."/>
            <person name="Farmer C."/>
            <person name="Delahaunty K."/>
            <person name="Markovic C."/>
            <person name="Hall O."/>
            <person name="Minx P."/>
            <person name="Tomlinson C."/>
            <person name="Mitreva M."/>
            <person name="Hou S."/>
            <person name="Chen J."/>
            <person name="Wollam A."/>
            <person name="Pepin K.H."/>
            <person name="Johnson M."/>
            <person name="Bhonagiri V."/>
            <person name="Zhang X."/>
            <person name="Suruliraj S."/>
            <person name="Warren W."/>
            <person name="Chinwalla A."/>
            <person name="Mardis E.R."/>
            <person name="Wilson R.K."/>
        </authorList>
    </citation>
    <scope>NUCLEOTIDE SEQUENCE [LARGE SCALE GENOMIC DNA]</scope>
    <source>
        <strain evidence="1 2">F0432</strain>
    </source>
</reference>
<dbReference type="EMBL" id="AGCM01000148">
    <property type="protein sequence ID" value="EHM52008.1"/>
    <property type="molecule type" value="Genomic_DNA"/>
</dbReference>
<protein>
    <submittedName>
        <fullName evidence="1">Uncharacterized protein</fullName>
    </submittedName>
</protein>
<evidence type="ECO:0000313" key="1">
    <source>
        <dbReference type="EMBL" id="EHM52008.1"/>
    </source>
</evidence>
<sequence length="70" mass="8002">MGLRVVKRHGCRILLCKLLHTPCEKSICGSGWYKANIFILLQEVSLAWCSAPSGRRAFLSRMKKIGIRWL</sequence>
<proteinExistence type="predicted"/>
<organism evidence="1 2">
    <name type="scientific">Cardiobacterium valvarum F0432</name>
    <dbReference type="NCBI Taxonomy" id="797473"/>
    <lineage>
        <taxon>Bacteria</taxon>
        <taxon>Pseudomonadati</taxon>
        <taxon>Pseudomonadota</taxon>
        <taxon>Gammaproteobacteria</taxon>
        <taxon>Cardiobacteriales</taxon>
        <taxon>Cardiobacteriaceae</taxon>
        <taxon>Cardiobacterium</taxon>
    </lineage>
</organism>